<feature type="compositionally biased region" description="Basic residues" evidence="1">
    <location>
        <begin position="232"/>
        <end position="241"/>
    </location>
</feature>
<sequence>METLRLRVYLTLTSLHCKSLRSHLRMENVKIVTDSSLSDVKSSPSEKKKKKKKKKPKKQRMEPDIQSENAEKEACLETDSFREDVDLGTVKKKMKFSSCIDEKRSDSFVLSEASSLTKDALSERDSSVRTPEALLHEQSALSETKRKSKKKSKMAKSGELENLKDGEENSLIAEKKVTDSPLNSKMSVSLESGLEMKKGESSGLGNLKNCSLESPLKESRLNEQSTGSDTKQKRKKKKKSKVSIFGEFDSLNGESILELNDNEGNSLLDEKKARDSHLESKTEDFSLVSGFEGAQLNEQSERRRKKGKGKKTRLSIVEDEDISTKNNGKDSNEAENNNMHSEPIINGKDLRAEDLMSVSEAVDSQNVKKVILTTDKQSDSPITASTDLVETQNPHVGGDRETLEIEKKAKPHHKKRKKSSNLLGDGSEHIQTSVDHLDKEHTIVSENGSIGVSVGQAMPVQVSGNSISTESDPKERKRKKQKKLKESLCNNEGIETKAEEVIPSPLNLAVTKDNVTLTGYVSPSNLSVAKDDVTLTAKVSEVALGNSTGIESDLEGRKRKKRRKSKESLCKDGDQKNVEIETKMEEVIPSPLNFAVTKDNVTLAANPFPLSLAVATDEVTLTAKVSEVALGNSTGTESDPKERKRKKQKKSKRSLCKDEDQKDVKIETKMEEVIPSPLNAVAKDAVTLTANVSTSNLAVANDDATLRANDKESNFTRPLTSFQRKWISHPTKKLLVLDLNGILVDVVQMPCKLKPHARLNGKGVFRRPFYDEFLDFCFRTFNVGIWSSRVHHNVIGVLNLLMDKKRRRELVFCYGRKLCTITQFKTLENEDKPLVLKELGKLWDKKLPNIPWKKGVYNESNTFLLDDSPYKALRNPANTAIFPYPYQYTDAADCSLAPGGDLRMYLERLAEAENVQKFIEQNPFGQPAITEADPHWDFYSQIIEDKTLQAR</sequence>
<feature type="compositionally biased region" description="Basic and acidic residues" evidence="1">
    <location>
        <begin position="268"/>
        <end position="284"/>
    </location>
</feature>
<protein>
    <recommendedName>
        <fullName evidence="2">FCP1 homology domain-containing protein</fullName>
    </recommendedName>
</protein>
<accession>A0ABR2FPX1</accession>
<dbReference type="Proteomes" id="UP001472677">
    <property type="component" value="Unassembled WGS sequence"/>
</dbReference>
<feature type="compositionally biased region" description="Basic residues" evidence="1">
    <location>
        <begin position="409"/>
        <end position="419"/>
    </location>
</feature>
<feature type="region of interest" description="Disordered" evidence="1">
    <location>
        <begin position="112"/>
        <end position="244"/>
    </location>
</feature>
<feature type="compositionally biased region" description="Basic residues" evidence="1">
    <location>
        <begin position="47"/>
        <end position="58"/>
    </location>
</feature>
<dbReference type="InterPro" id="IPR004274">
    <property type="entry name" value="FCP1_dom"/>
</dbReference>
<dbReference type="InterPro" id="IPR050365">
    <property type="entry name" value="TIM50"/>
</dbReference>
<dbReference type="InterPro" id="IPR036412">
    <property type="entry name" value="HAD-like_sf"/>
</dbReference>
<dbReference type="EMBL" id="JBBPBM010000005">
    <property type="protein sequence ID" value="KAK8584000.1"/>
    <property type="molecule type" value="Genomic_DNA"/>
</dbReference>
<proteinExistence type="predicted"/>
<evidence type="ECO:0000313" key="4">
    <source>
        <dbReference type="Proteomes" id="UP001472677"/>
    </source>
</evidence>
<keyword evidence="4" id="KW-1185">Reference proteome</keyword>
<feature type="region of interest" description="Disordered" evidence="1">
    <location>
        <begin position="631"/>
        <end position="659"/>
    </location>
</feature>
<feature type="compositionally biased region" description="Basic and acidic residues" evidence="1">
    <location>
        <begin position="156"/>
        <end position="178"/>
    </location>
</feature>
<dbReference type="InterPro" id="IPR023214">
    <property type="entry name" value="HAD_sf"/>
</dbReference>
<feature type="compositionally biased region" description="Basic residues" evidence="1">
    <location>
        <begin position="302"/>
        <end position="313"/>
    </location>
</feature>
<organism evidence="3 4">
    <name type="scientific">Hibiscus sabdariffa</name>
    <name type="common">roselle</name>
    <dbReference type="NCBI Taxonomy" id="183260"/>
    <lineage>
        <taxon>Eukaryota</taxon>
        <taxon>Viridiplantae</taxon>
        <taxon>Streptophyta</taxon>
        <taxon>Embryophyta</taxon>
        <taxon>Tracheophyta</taxon>
        <taxon>Spermatophyta</taxon>
        <taxon>Magnoliopsida</taxon>
        <taxon>eudicotyledons</taxon>
        <taxon>Gunneridae</taxon>
        <taxon>Pentapetalae</taxon>
        <taxon>rosids</taxon>
        <taxon>malvids</taxon>
        <taxon>Malvales</taxon>
        <taxon>Malvaceae</taxon>
        <taxon>Malvoideae</taxon>
        <taxon>Hibiscus</taxon>
    </lineage>
</organism>
<feature type="compositionally biased region" description="Basic and acidic residues" evidence="1">
    <location>
        <begin position="397"/>
        <end position="408"/>
    </location>
</feature>
<reference evidence="3 4" key="1">
    <citation type="journal article" date="2024" name="G3 (Bethesda)">
        <title>Genome assembly of Hibiscus sabdariffa L. provides insights into metabolisms of medicinal natural products.</title>
        <authorList>
            <person name="Kim T."/>
        </authorList>
    </citation>
    <scope>NUCLEOTIDE SEQUENCE [LARGE SCALE GENOMIC DNA]</scope>
    <source>
        <strain evidence="3">TK-2024</strain>
        <tissue evidence="3">Old leaves</tissue>
    </source>
</reference>
<feature type="region of interest" description="Disordered" evidence="1">
    <location>
        <begin position="552"/>
        <end position="574"/>
    </location>
</feature>
<feature type="compositionally biased region" description="Polar residues" evidence="1">
    <location>
        <begin position="180"/>
        <end position="190"/>
    </location>
</feature>
<feature type="region of interest" description="Disordered" evidence="1">
    <location>
        <begin position="378"/>
        <end position="433"/>
    </location>
</feature>
<dbReference type="PANTHER" id="PTHR12210">
    <property type="entry name" value="DULLARD PROTEIN PHOSPHATASE"/>
    <property type="match status" value="1"/>
</dbReference>
<feature type="region of interest" description="Disordered" evidence="1">
    <location>
        <begin position="448"/>
        <end position="493"/>
    </location>
</feature>
<dbReference type="SMART" id="SM00577">
    <property type="entry name" value="CPDc"/>
    <property type="match status" value="1"/>
</dbReference>
<dbReference type="SUPFAM" id="SSF56784">
    <property type="entry name" value="HAD-like"/>
    <property type="match status" value="1"/>
</dbReference>
<dbReference type="PROSITE" id="PS50969">
    <property type="entry name" value="FCP1"/>
    <property type="match status" value="1"/>
</dbReference>
<feature type="region of interest" description="Disordered" evidence="1">
    <location>
        <begin position="34"/>
        <end position="73"/>
    </location>
</feature>
<feature type="domain" description="FCP1 homology" evidence="2">
    <location>
        <begin position="728"/>
        <end position="909"/>
    </location>
</feature>
<evidence type="ECO:0000259" key="2">
    <source>
        <dbReference type="PROSITE" id="PS50969"/>
    </source>
</evidence>
<comment type="caution">
    <text evidence="3">The sequence shown here is derived from an EMBL/GenBank/DDBJ whole genome shotgun (WGS) entry which is preliminary data.</text>
</comment>
<dbReference type="Pfam" id="PF03031">
    <property type="entry name" value="NIF"/>
    <property type="match status" value="1"/>
</dbReference>
<feature type="region of interest" description="Disordered" evidence="1">
    <location>
        <begin position="268"/>
        <end position="350"/>
    </location>
</feature>
<gene>
    <name evidence="3" type="ORF">V6N12_068252</name>
</gene>
<feature type="compositionally biased region" description="Polar residues" evidence="1">
    <location>
        <begin position="379"/>
        <end position="394"/>
    </location>
</feature>
<feature type="compositionally biased region" description="Basic and acidic residues" evidence="1">
    <location>
        <begin position="59"/>
        <end position="73"/>
    </location>
</feature>
<evidence type="ECO:0000256" key="1">
    <source>
        <dbReference type="SAM" id="MobiDB-lite"/>
    </source>
</evidence>
<feature type="compositionally biased region" description="Basic residues" evidence="1">
    <location>
        <begin position="643"/>
        <end position="654"/>
    </location>
</feature>
<dbReference type="Gene3D" id="3.40.50.1000">
    <property type="entry name" value="HAD superfamily/HAD-like"/>
    <property type="match status" value="1"/>
</dbReference>
<name>A0ABR2FPX1_9ROSI</name>
<evidence type="ECO:0000313" key="3">
    <source>
        <dbReference type="EMBL" id="KAK8584000.1"/>
    </source>
</evidence>